<keyword evidence="4" id="KW-1185">Reference proteome</keyword>
<keyword evidence="2" id="KW-0472">Membrane</keyword>
<protein>
    <submittedName>
        <fullName evidence="3">Uncharacterized protein</fullName>
    </submittedName>
</protein>
<organism evidence="3 4">
    <name type="scientific">Aspergillus keveii</name>
    <dbReference type="NCBI Taxonomy" id="714993"/>
    <lineage>
        <taxon>Eukaryota</taxon>
        <taxon>Fungi</taxon>
        <taxon>Dikarya</taxon>
        <taxon>Ascomycota</taxon>
        <taxon>Pezizomycotina</taxon>
        <taxon>Eurotiomycetes</taxon>
        <taxon>Eurotiomycetidae</taxon>
        <taxon>Eurotiales</taxon>
        <taxon>Aspergillaceae</taxon>
        <taxon>Aspergillus</taxon>
        <taxon>Aspergillus subgen. Nidulantes</taxon>
    </lineage>
</organism>
<comment type="caution">
    <text evidence="3">The sequence shown here is derived from an EMBL/GenBank/DDBJ whole genome shotgun (WGS) entry which is preliminary data.</text>
</comment>
<keyword evidence="2" id="KW-1133">Transmembrane helix</keyword>
<dbReference type="EMBL" id="JBFTWV010000126">
    <property type="protein sequence ID" value="KAL2786086.1"/>
    <property type="molecule type" value="Genomic_DNA"/>
</dbReference>
<evidence type="ECO:0000313" key="4">
    <source>
        <dbReference type="Proteomes" id="UP001610563"/>
    </source>
</evidence>
<evidence type="ECO:0000313" key="3">
    <source>
        <dbReference type="EMBL" id="KAL2786086.1"/>
    </source>
</evidence>
<name>A0ABR4FS55_9EURO</name>
<accession>A0ABR4FS55</accession>
<reference evidence="3 4" key="1">
    <citation type="submission" date="2024-07" db="EMBL/GenBank/DDBJ databases">
        <title>Section-level genome sequencing and comparative genomics of Aspergillus sections Usti and Cavernicolus.</title>
        <authorList>
            <consortium name="Lawrence Berkeley National Laboratory"/>
            <person name="Nybo J.L."/>
            <person name="Vesth T.C."/>
            <person name="Theobald S."/>
            <person name="Frisvad J.C."/>
            <person name="Larsen T.O."/>
            <person name="Kjaerboelling I."/>
            <person name="Rothschild-Mancinelli K."/>
            <person name="Lyhne E.K."/>
            <person name="Kogle M.E."/>
            <person name="Barry K."/>
            <person name="Clum A."/>
            <person name="Na H."/>
            <person name="Ledsgaard L."/>
            <person name="Lin J."/>
            <person name="Lipzen A."/>
            <person name="Kuo A."/>
            <person name="Riley R."/>
            <person name="Mondo S."/>
            <person name="Labutti K."/>
            <person name="Haridas S."/>
            <person name="Pangalinan J."/>
            <person name="Salamov A.A."/>
            <person name="Simmons B.A."/>
            <person name="Magnuson J.K."/>
            <person name="Chen J."/>
            <person name="Drula E."/>
            <person name="Henrissat B."/>
            <person name="Wiebenga A."/>
            <person name="Lubbers R.J."/>
            <person name="Gomes A.C."/>
            <person name="Makela M.R."/>
            <person name="Stajich J."/>
            <person name="Grigoriev I.V."/>
            <person name="Mortensen U.H."/>
            <person name="De Vries R.P."/>
            <person name="Baker S.E."/>
            <person name="Andersen M.R."/>
        </authorList>
    </citation>
    <scope>NUCLEOTIDE SEQUENCE [LARGE SCALE GENOMIC DNA]</scope>
    <source>
        <strain evidence="3 4">CBS 209.92</strain>
    </source>
</reference>
<feature type="region of interest" description="Disordered" evidence="1">
    <location>
        <begin position="1"/>
        <end position="37"/>
    </location>
</feature>
<feature type="transmembrane region" description="Helical" evidence="2">
    <location>
        <begin position="63"/>
        <end position="88"/>
    </location>
</feature>
<proteinExistence type="predicted"/>
<dbReference type="Proteomes" id="UP001610563">
    <property type="component" value="Unassembled WGS sequence"/>
</dbReference>
<keyword evidence="2" id="KW-0812">Transmembrane</keyword>
<evidence type="ECO:0000256" key="2">
    <source>
        <dbReference type="SAM" id="Phobius"/>
    </source>
</evidence>
<gene>
    <name evidence="3" type="ORF">BJX66DRAFT_313493</name>
</gene>
<evidence type="ECO:0000256" key="1">
    <source>
        <dbReference type="SAM" id="MobiDB-lite"/>
    </source>
</evidence>
<feature type="compositionally biased region" description="Polar residues" evidence="1">
    <location>
        <begin position="1"/>
        <end position="18"/>
    </location>
</feature>
<sequence length="265" mass="28559">MAVSNRESTLEVVSSPSHRYSDLEPASQTTLYPHDGLHPWNPPAIEPKDISERGQICGIKKTTFWILVAAAVVILAAAGLGAGLGVGLSQNSNEGSQDPVTTTIIRSATAAPTPTTTATPTLSETSITASRGTINDETVILYRDCPSSNNTLYSIEIDTTTYQFRKECNAHVVHEGQYPNLVRQVAASLNDCMNLCAMYNYLNTTTDTDLDFACSAVCWRNGFEGNDWPGVCFGYPGLDQESEVPGGFLIEPDTLCDSAVWVNTP</sequence>